<evidence type="ECO:0000313" key="2">
    <source>
        <dbReference type="EMBL" id="CDP99428.1"/>
    </source>
</evidence>
<dbReference type="EMBL" id="LN857009">
    <property type="protein sequence ID" value="CDP99428.1"/>
    <property type="molecule type" value="Genomic_DNA"/>
</dbReference>
<dbReference type="AlphaFoldDB" id="A0A0K0IPD2"/>
<evidence type="ECO:0000313" key="4">
    <source>
        <dbReference type="Proteomes" id="UP000006672"/>
    </source>
</evidence>
<feature type="compositionally biased region" description="Acidic residues" evidence="1">
    <location>
        <begin position="72"/>
        <end position="93"/>
    </location>
</feature>
<protein>
    <submittedName>
        <fullName evidence="2 5">Bm10754</fullName>
    </submittedName>
</protein>
<evidence type="ECO:0000313" key="6">
    <source>
        <dbReference type="WormBase" id="Bm10754"/>
    </source>
</evidence>
<dbReference type="RefSeq" id="XP_042938715.1">
    <property type="nucleotide sequence ID" value="XM_043082781.1"/>
</dbReference>
<evidence type="ECO:0000313" key="3">
    <source>
        <dbReference type="EMBL" id="VIO99875.1"/>
    </source>
</evidence>
<reference evidence="2 4" key="1">
    <citation type="journal article" date="2007" name="Science">
        <title>Draft genome of the filarial nematode parasite Brugia malayi.</title>
        <authorList>
            <person name="Ghedin E."/>
            <person name="Wang S."/>
            <person name="Spiro D."/>
            <person name="Caler E."/>
            <person name="Zhao Q."/>
            <person name="Crabtree J."/>
            <person name="Allen J.E."/>
            <person name="Delcher A.L."/>
            <person name="Guiliano D.B."/>
            <person name="Miranda-Saavedra D."/>
            <person name="Angiuoli S.V."/>
            <person name="Creasy T."/>
            <person name="Amedeo P."/>
            <person name="Haas B."/>
            <person name="El-Sayed N.M."/>
            <person name="Wortman J.R."/>
            <person name="Feldblyum T."/>
            <person name="Tallon L."/>
            <person name="Schatz M."/>
            <person name="Shumway M."/>
            <person name="Koo H."/>
            <person name="Salzberg S.L."/>
            <person name="Schobel S."/>
            <person name="Pertea M."/>
            <person name="Pop M."/>
            <person name="White O."/>
            <person name="Barton G.J."/>
            <person name="Carlow C.K."/>
            <person name="Crawford M.J."/>
            <person name="Daub J."/>
            <person name="Dimmic M.W."/>
            <person name="Estes C.F."/>
            <person name="Foster J.M."/>
            <person name="Ganatra M."/>
            <person name="Gregory W.F."/>
            <person name="Johnson N.M."/>
            <person name="Jin J."/>
            <person name="Komuniecki R."/>
            <person name="Korf I."/>
            <person name="Kumar S."/>
            <person name="Laney S."/>
            <person name="Li B.W."/>
            <person name="Li W."/>
            <person name="Lindblom T.H."/>
            <person name="Lustigman S."/>
            <person name="Ma D."/>
            <person name="Maina C.V."/>
            <person name="Martin D.M."/>
            <person name="McCarter J.P."/>
            <person name="McReynolds L."/>
            <person name="Mitreva M."/>
            <person name="Nutman T.B."/>
            <person name="Parkinson J."/>
            <person name="Peregrin-Alvarez J.M."/>
            <person name="Poole C."/>
            <person name="Ren Q."/>
            <person name="Saunders L."/>
            <person name="Sluder A.E."/>
            <person name="Smith K."/>
            <person name="Stanke M."/>
            <person name="Unnasch T.R."/>
            <person name="Ware J."/>
            <person name="Wei A.D."/>
            <person name="Weil G."/>
            <person name="Williams D.J."/>
            <person name="Zhang Y."/>
            <person name="Williams S.A."/>
            <person name="Fraser-Liggett C."/>
            <person name="Slatko B."/>
            <person name="Blaxter M.L."/>
            <person name="Scott A.L."/>
        </authorList>
    </citation>
    <scope>NUCLEOTIDE SEQUENCE</scope>
    <source>
        <strain evidence="2 4">FR3</strain>
    </source>
</reference>
<reference evidence="2" key="2">
    <citation type="submission" date="2012-12" db="EMBL/GenBank/DDBJ databases">
        <authorList>
            <person name="Gao Y.W."/>
            <person name="Fan S.T."/>
            <person name="Sun H.T."/>
            <person name="Wang Z."/>
            <person name="Gao X.L."/>
            <person name="Li Y.G."/>
            <person name="Wang T.C."/>
            <person name="Zhang K."/>
            <person name="Xu W.W."/>
            <person name="Yu Z.J."/>
            <person name="Xia X.Z."/>
        </authorList>
    </citation>
    <scope>NUCLEOTIDE SEQUENCE</scope>
    <source>
        <strain evidence="2">FR3</strain>
    </source>
</reference>
<evidence type="ECO:0000313" key="5">
    <source>
        <dbReference type="WBParaSite" id="Bm10754.1"/>
    </source>
</evidence>
<gene>
    <name evidence="2 5 6" type="ORF">Bm10754</name>
    <name evidence="3" type="ORF">BM_BM10754</name>
    <name evidence="2" type="ORF">BM_Bm10754</name>
</gene>
<sequence length="93" mass="10306">MPPVNATDKGLPGKTTSSSLEAIHAPRASWPEILETVSHLRRLPPVPDKRIIGWVSDKLLLLLRRGSCRMGDDDDDGDNNDNDNDNDNDDDDE</sequence>
<dbReference type="EMBL" id="CAAKNF010000002">
    <property type="protein sequence ID" value="VIO99875.1"/>
    <property type="molecule type" value="Genomic_DNA"/>
</dbReference>
<dbReference type="GeneID" id="66057495"/>
<accession>A0A0K0IPD2</accession>
<feature type="region of interest" description="Disordered" evidence="1">
    <location>
        <begin position="1"/>
        <end position="28"/>
    </location>
</feature>
<proteinExistence type="predicted"/>
<dbReference type="Proteomes" id="UP000006672">
    <property type="component" value="Unassembled WGS sequence"/>
</dbReference>
<accession>A0A4E9FVX6</accession>
<dbReference type="CTD" id="66057495"/>
<name>A0A0K0IPD2_BRUMA</name>
<organism evidence="4 5">
    <name type="scientific">Brugia malayi</name>
    <name type="common">Filarial nematode worm</name>
    <dbReference type="NCBI Taxonomy" id="6279"/>
    <lineage>
        <taxon>Eukaryota</taxon>
        <taxon>Metazoa</taxon>
        <taxon>Ecdysozoa</taxon>
        <taxon>Nematoda</taxon>
        <taxon>Chromadorea</taxon>
        <taxon>Rhabditida</taxon>
        <taxon>Spirurina</taxon>
        <taxon>Spiruromorpha</taxon>
        <taxon>Filarioidea</taxon>
        <taxon>Onchocercidae</taxon>
        <taxon>Brugia</taxon>
    </lineage>
</organism>
<evidence type="ECO:0000256" key="1">
    <source>
        <dbReference type="SAM" id="MobiDB-lite"/>
    </source>
</evidence>
<keyword evidence="4" id="KW-1185">Reference proteome</keyword>
<dbReference type="KEGG" id="bmy:BM_BM10754"/>
<dbReference type="WBParaSite" id="Bm10754.1">
    <property type="protein sequence ID" value="Bm10754.1"/>
    <property type="gene ID" value="WBGene00231015"/>
</dbReference>
<reference evidence="3" key="3">
    <citation type="submission" date="2019-04" db="EMBL/GenBank/DDBJ databases">
        <authorList>
            <person name="Howe K."/>
            <person name="Paulini M."/>
            <person name="Williams G."/>
        </authorList>
    </citation>
    <scope>NUCLEOTIDE SEQUENCE [LARGE SCALE GENOMIC DNA]</scope>
    <source>
        <strain evidence="3">FR3</strain>
    </source>
</reference>
<feature type="region of interest" description="Disordered" evidence="1">
    <location>
        <begin position="68"/>
        <end position="93"/>
    </location>
</feature>
<reference evidence="5" key="4">
    <citation type="submission" date="2019-12" db="UniProtKB">
        <authorList>
            <consortium name="WormBaseParasite"/>
        </authorList>
    </citation>
    <scope>IDENTIFICATION</scope>
</reference>
<dbReference type="WormBase" id="Bm10754">
    <property type="protein sequence ID" value="BM17499"/>
    <property type="gene ID" value="WBGene00231015"/>
</dbReference>